<dbReference type="KEGG" id="run:DR864_24730"/>
<reference evidence="3 4" key="1">
    <citation type="submission" date="2018-07" db="EMBL/GenBank/DDBJ databases">
        <title>Genome sequencing of Runella.</title>
        <authorList>
            <person name="Baek M.-G."/>
            <person name="Yi H."/>
        </authorList>
    </citation>
    <scope>NUCLEOTIDE SEQUENCE [LARGE SCALE GENOMIC DNA]</scope>
    <source>
        <strain evidence="3 4">HYN0085</strain>
    </source>
</reference>
<evidence type="ECO:0000313" key="4">
    <source>
        <dbReference type="Proteomes" id="UP000251993"/>
    </source>
</evidence>
<dbReference type="PANTHER" id="PTHR36919:SF2">
    <property type="entry name" value="BLL6627 PROTEIN"/>
    <property type="match status" value="1"/>
</dbReference>
<keyword evidence="1" id="KW-0732">Signal</keyword>
<dbReference type="PANTHER" id="PTHR36919">
    <property type="entry name" value="BLR1215 PROTEIN"/>
    <property type="match status" value="1"/>
</dbReference>
<dbReference type="RefSeq" id="WP_114069473.1">
    <property type="nucleotide sequence ID" value="NZ_CP030850.1"/>
</dbReference>
<name>A0A344TPY9_9BACT</name>
<feature type="domain" description="DUF2147" evidence="2">
    <location>
        <begin position="28"/>
        <end position="142"/>
    </location>
</feature>
<evidence type="ECO:0000313" key="3">
    <source>
        <dbReference type="EMBL" id="AXE20710.1"/>
    </source>
</evidence>
<protein>
    <submittedName>
        <fullName evidence="3">DUF2147 domain-containing protein</fullName>
    </submittedName>
</protein>
<sequence length="144" mass="16443">MKTILFAALFLFLISNITFSQNVDAILGDWFNAEKDGKIRIYKSGNLYFGKLIWGKELYEADGKTSRKDANNTNALLKGRPLLNLPILEQFEFYQNEWRNGKVYDPKSGKTYDGFLKLKDGKLEIRGYVGIAAFGKTTVWTKAQ</sequence>
<dbReference type="Gene3D" id="2.40.128.520">
    <property type="match status" value="1"/>
</dbReference>
<dbReference type="Pfam" id="PF09917">
    <property type="entry name" value="DUF2147"/>
    <property type="match status" value="1"/>
</dbReference>
<accession>A0A344TPY9</accession>
<dbReference type="OrthoDB" id="9814399at2"/>
<feature type="chain" id="PRO_5016872205" evidence="1">
    <location>
        <begin position="21"/>
        <end position="144"/>
    </location>
</feature>
<dbReference type="InterPro" id="IPR019223">
    <property type="entry name" value="DUF2147"/>
</dbReference>
<dbReference type="Proteomes" id="UP000251993">
    <property type="component" value="Chromosome"/>
</dbReference>
<dbReference type="EMBL" id="CP030850">
    <property type="protein sequence ID" value="AXE20710.1"/>
    <property type="molecule type" value="Genomic_DNA"/>
</dbReference>
<evidence type="ECO:0000256" key="1">
    <source>
        <dbReference type="SAM" id="SignalP"/>
    </source>
</evidence>
<keyword evidence="4" id="KW-1185">Reference proteome</keyword>
<dbReference type="AlphaFoldDB" id="A0A344TPY9"/>
<organism evidence="3 4">
    <name type="scientific">Runella rosea</name>
    <dbReference type="NCBI Taxonomy" id="2259595"/>
    <lineage>
        <taxon>Bacteria</taxon>
        <taxon>Pseudomonadati</taxon>
        <taxon>Bacteroidota</taxon>
        <taxon>Cytophagia</taxon>
        <taxon>Cytophagales</taxon>
        <taxon>Spirosomataceae</taxon>
        <taxon>Runella</taxon>
    </lineage>
</organism>
<evidence type="ECO:0000259" key="2">
    <source>
        <dbReference type="Pfam" id="PF09917"/>
    </source>
</evidence>
<feature type="signal peptide" evidence="1">
    <location>
        <begin position="1"/>
        <end position="20"/>
    </location>
</feature>
<gene>
    <name evidence="3" type="ORF">DR864_24730</name>
</gene>
<proteinExistence type="predicted"/>